<keyword evidence="2" id="KW-0813">Transport</keyword>
<feature type="transmembrane region" description="Helical" evidence="6">
    <location>
        <begin position="50"/>
        <end position="70"/>
    </location>
</feature>
<feature type="transmembrane region" description="Helical" evidence="6">
    <location>
        <begin position="491"/>
        <end position="518"/>
    </location>
</feature>
<dbReference type="Proteomes" id="UP000236919">
    <property type="component" value="Unassembled WGS sequence"/>
</dbReference>
<feature type="transmembrane region" description="Helical" evidence="6">
    <location>
        <begin position="163"/>
        <end position="189"/>
    </location>
</feature>
<evidence type="ECO:0000256" key="6">
    <source>
        <dbReference type="SAM" id="Phobius"/>
    </source>
</evidence>
<feature type="transmembrane region" description="Helical" evidence="6">
    <location>
        <begin position="82"/>
        <end position="104"/>
    </location>
</feature>
<feature type="transmembrane region" description="Helical" evidence="6">
    <location>
        <begin position="460"/>
        <end position="479"/>
    </location>
</feature>
<dbReference type="OrthoDB" id="3652263at2"/>
<evidence type="ECO:0000256" key="2">
    <source>
        <dbReference type="ARBA" id="ARBA00022448"/>
    </source>
</evidence>
<protein>
    <submittedName>
        <fullName evidence="7">Putative oligopeptide transporter (OPT) family protein</fullName>
    </submittedName>
</protein>
<feature type="transmembrane region" description="Helical" evidence="6">
    <location>
        <begin position="21"/>
        <end position="44"/>
    </location>
</feature>
<organism evidence="7 8">
    <name type="scientific">Bosea psychrotolerans</name>
    <dbReference type="NCBI Taxonomy" id="1871628"/>
    <lineage>
        <taxon>Bacteria</taxon>
        <taxon>Pseudomonadati</taxon>
        <taxon>Pseudomonadota</taxon>
        <taxon>Alphaproteobacteria</taxon>
        <taxon>Hyphomicrobiales</taxon>
        <taxon>Boseaceae</taxon>
        <taxon>Bosea</taxon>
    </lineage>
</organism>
<feature type="transmembrane region" description="Helical" evidence="6">
    <location>
        <begin position="201"/>
        <end position="225"/>
    </location>
</feature>
<keyword evidence="4 6" id="KW-1133">Transmembrane helix</keyword>
<dbReference type="GO" id="GO:0035673">
    <property type="term" value="F:oligopeptide transmembrane transporter activity"/>
    <property type="evidence" value="ECO:0007669"/>
    <property type="project" value="InterPro"/>
</dbReference>
<comment type="subcellular location">
    <subcellularLocation>
        <location evidence="1">Membrane</location>
        <topology evidence="1">Multi-pass membrane protein</topology>
    </subcellularLocation>
</comment>
<feature type="transmembrane region" description="Helical" evidence="6">
    <location>
        <begin position="419"/>
        <end position="440"/>
    </location>
</feature>
<gene>
    <name evidence="7" type="ORF">CYD53_114135</name>
</gene>
<feature type="transmembrane region" description="Helical" evidence="6">
    <location>
        <begin position="246"/>
        <end position="269"/>
    </location>
</feature>
<feature type="transmembrane region" description="Helical" evidence="6">
    <location>
        <begin position="110"/>
        <end position="129"/>
    </location>
</feature>
<feature type="transmembrane region" description="Helical" evidence="6">
    <location>
        <begin position="289"/>
        <end position="311"/>
    </location>
</feature>
<evidence type="ECO:0000256" key="3">
    <source>
        <dbReference type="ARBA" id="ARBA00022692"/>
    </source>
</evidence>
<evidence type="ECO:0000313" key="7">
    <source>
        <dbReference type="EMBL" id="POR48703.1"/>
    </source>
</evidence>
<dbReference type="InterPro" id="IPR004813">
    <property type="entry name" value="OPT"/>
</dbReference>
<evidence type="ECO:0000256" key="1">
    <source>
        <dbReference type="ARBA" id="ARBA00004141"/>
    </source>
</evidence>
<accession>A0A2S4M1X5</accession>
<feature type="transmembrane region" description="Helical" evidence="6">
    <location>
        <begin position="323"/>
        <end position="345"/>
    </location>
</feature>
<dbReference type="Pfam" id="PF03169">
    <property type="entry name" value="OPT"/>
    <property type="match status" value="1"/>
</dbReference>
<sequence length="556" mass="58173">MTEPTGAGRQKHPSLFEPATLVLIGILSVFGAIIGMQLLVSLGVTANTSLIGAMAAMALARLPLGLFLRYRSIHVQNLAQSAISSATFGAANSLLLPIGIPFLLGRPDLVLPMFAGAFMAMLLDAYLLYRMFDSRVFPATGAWPPGVAAAEAIKAGDEGGRKAVLMGVGFVTGIAVSFIKIPLAAIGFVGSTAVSGIPMSAFGVAFIGNIWALTMFGVGLLLRGYSGQLFNNETFATLIPKGDLMAAYIPHGFMIGAGIVALFQVVQLLMQRNEAARKAEAAAGTSDAAVRRALGLGTIGYLVIAVFIAVAGGLMSDMSIGMLILFVLYAAFAAYVHELIVGLAAMHSGWFPAFAVALITLIIGMLIGFPVPALALLVGFSAATGPAFADMGYDLKAGYILRGNGVDPAFELDGRRQQLFAAMFAFVIAGIVVLVSYQSYFAQNLVAPVDKVYAATIKAGVAPGVAWSLFMWAIPGAILQFIGGPKRQIGVLFATGLLINFPMAGWAVLFGIVCRLIWEKLRGASGEGDMEVFAAGVIAGDAIFSFFDSVLKGFKR</sequence>
<evidence type="ECO:0000313" key="8">
    <source>
        <dbReference type="Proteomes" id="UP000236919"/>
    </source>
</evidence>
<reference evidence="7 8" key="1">
    <citation type="submission" date="2018-01" db="EMBL/GenBank/DDBJ databases">
        <title>Genomic Encyclopedia of Type Strains, Phase III (KMG-III): the genomes of soil and plant-associated and newly described type strains.</title>
        <authorList>
            <person name="Whitman W."/>
        </authorList>
    </citation>
    <scope>NUCLEOTIDE SEQUENCE [LARGE SCALE GENOMIC DNA]</scope>
    <source>
        <strain evidence="7 8">1131</strain>
    </source>
</reference>
<evidence type="ECO:0000256" key="4">
    <source>
        <dbReference type="ARBA" id="ARBA00022989"/>
    </source>
</evidence>
<comment type="caution">
    <text evidence="7">The sequence shown here is derived from an EMBL/GenBank/DDBJ whole genome shotgun (WGS) entry which is preliminary data.</text>
</comment>
<feature type="transmembrane region" description="Helical" evidence="6">
    <location>
        <begin position="530"/>
        <end position="551"/>
    </location>
</feature>
<feature type="transmembrane region" description="Helical" evidence="6">
    <location>
        <begin position="351"/>
        <end position="378"/>
    </location>
</feature>
<keyword evidence="8" id="KW-1185">Reference proteome</keyword>
<dbReference type="RefSeq" id="WP_103720076.1">
    <property type="nucleotide sequence ID" value="NZ_PQFZ01000014.1"/>
</dbReference>
<dbReference type="AlphaFoldDB" id="A0A2S4M1X5"/>
<keyword evidence="5 6" id="KW-0472">Membrane</keyword>
<dbReference type="EMBL" id="PQFZ01000014">
    <property type="protein sequence ID" value="POR48703.1"/>
    <property type="molecule type" value="Genomic_DNA"/>
</dbReference>
<evidence type="ECO:0000256" key="5">
    <source>
        <dbReference type="ARBA" id="ARBA00023136"/>
    </source>
</evidence>
<name>A0A2S4M1X5_9HYPH</name>
<dbReference type="GO" id="GO:0016020">
    <property type="term" value="C:membrane"/>
    <property type="evidence" value="ECO:0007669"/>
    <property type="project" value="UniProtKB-SubCell"/>
</dbReference>
<proteinExistence type="predicted"/>
<keyword evidence="3 6" id="KW-0812">Transmembrane</keyword>